<keyword evidence="3" id="KW-1185">Reference proteome</keyword>
<evidence type="ECO:0000259" key="1">
    <source>
        <dbReference type="Pfam" id="PF24719"/>
    </source>
</evidence>
<gene>
    <name evidence="2" type="ORF">A176_002480</name>
</gene>
<sequence>MVSAGSVFKDGETLNYGGLIFALRQRGTSLWLGCPRIEGDSVFDDEGDVSPLLSLLAREIHFARSLGVEPEQVNLWDKVVLEEGCLSETDVFMERTPDAPSGDSGWFIGRVVEGEGERVLTALRVWHLLRLRPRLVDAMALPRRFLVVWHGDDVVGVQDANGNERWGLK</sequence>
<dbReference type="eggNOG" id="ENOG5032Z3T">
    <property type="taxonomic scope" value="Bacteria"/>
</dbReference>
<evidence type="ECO:0000313" key="2">
    <source>
        <dbReference type="EMBL" id="AKQ65568.1"/>
    </source>
</evidence>
<dbReference type="EMBL" id="CP012109">
    <property type="protein sequence ID" value="AKQ65568.1"/>
    <property type="molecule type" value="Genomic_DNA"/>
</dbReference>
<dbReference type="KEGG" id="mym:A176_002480"/>
<accession>A0A0H4WVE9</accession>
<dbReference type="Proteomes" id="UP000009026">
    <property type="component" value="Chromosome"/>
</dbReference>
<dbReference type="Pfam" id="PF24719">
    <property type="entry name" value="Imm33-like"/>
    <property type="match status" value="1"/>
</dbReference>
<dbReference type="AlphaFoldDB" id="A0A0H4WVE9"/>
<dbReference type="InterPro" id="IPR056509">
    <property type="entry name" value="Imm33-like"/>
</dbReference>
<proteinExistence type="predicted"/>
<reference evidence="2 3" key="1">
    <citation type="journal article" date="2016" name="PLoS ONE">
        <title>Complete Genome Sequence and Comparative Genomics of a Novel Myxobacterium Myxococcus hansupus.</title>
        <authorList>
            <person name="Sharma G."/>
            <person name="Narwani T."/>
            <person name="Subramanian S."/>
        </authorList>
    </citation>
    <scope>NUCLEOTIDE SEQUENCE [LARGE SCALE GENOMIC DNA]</scope>
    <source>
        <strain evidence="3">mixupus</strain>
    </source>
</reference>
<evidence type="ECO:0000313" key="3">
    <source>
        <dbReference type="Proteomes" id="UP000009026"/>
    </source>
</evidence>
<feature type="domain" description="Imm33-like" evidence="1">
    <location>
        <begin position="61"/>
        <end position="153"/>
    </location>
</feature>
<protein>
    <recommendedName>
        <fullName evidence="1">Imm33-like domain-containing protein</fullName>
    </recommendedName>
</protein>
<organism evidence="2 3">
    <name type="scientific">Pseudomyxococcus hansupus</name>
    <dbReference type="NCBI Taxonomy" id="1297742"/>
    <lineage>
        <taxon>Bacteria</taxon>
        <taxon>Pseudomonadati</taxon>
        <taxon>Myxococcota</taxon>
        <taxon>Myxococcia</taxon>
        <taxon>Myxococcales</taxon>
        <taxon>Cystobacterineae</taxon>
        <taxon>Myxococcaceae</taxon>
        <taxon>Pseudomyxococcus</taxon>
    </lineage>
</organism>
<name>A0A0H4WVE9_9BACT</name>
<dbReference type="PATRIC" id="fig|1297742.4.peg.2505"/>